<dbReference type="EnsemblPlants" id="Pp3c17_1110V3.1">
    <property type="protein sequence ID" value="PAC:32907457.CDS.1"/>
    <property type="gene ID" value="Pp3c17_1110"/>
</dbReference>
<dbReference type="Proteomes" id="UP000006727">
    <property type="component" value="Chromosome 17"/>
</dbReference>
<dbReference type="Pfam" id="PF11493">
    <property type="entry name" value="TSP9"/>
    <property type="match status" value="1"/>
</dbReference>
<dbReference type="InterPro" id="IPR021584">
    <property type="entry name" value="TSP9"/>
</dbReference>
<evidence type="ECO:0000313" key="2">
    <source>
        <dbReference type="EMBL" id="PNR35674.1"/>
    </source>
</evidence>
<feature type="compositionally biased region" description="Low complexity" evidence="1">
    <location>
        <begin position="67"/>
        <end position="86"/>
    </location>
</feature>
<gene>
    <name evidence="3" type="primary">LOC112293990</name>
    <name evidence="2" type="ORF">PHYPA_021524</name>
</gene>
<evidence type="ECO:0000313" key="4">
    <source>
        <dbReference type="Proteomes" id="UP000006727"/>
    </source>
</evidence>
<organism evidence="2">
    <name type="scientific">Physcomitrium patens</name>
    <name type="common">Spreading-leaved earth moss</name>
    <name type="synonym">Physcomitrella patens</name>
    <dbReference type="NCBI Taxonomy" id="3218"/>
    <lineage>
        <taxon>Eukaryota</taxon>
        <taxon>Viridiplantae</taxon>
        <taxon>Streptophyta</taxon>
        <taxon>Embryophyta</taxon>
        <taxon>Bryophyta</taxon>
        <taxon>Bryophytina</taxon>
        <taxon>Bryopsida</taxon>
        <taxon>Funariidae</taxon>
        <taxon>Funariales</taxon>
        <taxon>Funariaceae</taxon>
        <taxon>Physcomitrium</taxon>
    </lineage>
</organism>
<evidence type="ECO:0000256" key="1">
    <source>
        <dbReference type="SAM" id="MobiDB-lite"/>
    </source>
</evidence>
<reference evidence="3" key="3">
    <citation type="submission" date="2020-12" db="UniProtKB">
        <authorList>
            <consortium name="EnsemblPlants"/>
        </authorList>
    </citation>
    <scope>IDENTIFICATION</scope>
</reference>
<keyword evidence="4" id="KW-1185">Reference proteome</keyword>
<dbReference type="Gramene" id="Pp3c17_1110V3.1">
    <property type="protein sequence ID" value="PAC:32907457.CDS.1"/>
    <property type="gene ID" value="Pp3c17_1110"/>
</dbReference>
<feature type="region of interest" description="Disordered" evidence="1">
    <location>
        <begin position="57"/>
        <end position="93"/>
    </location>
</feature>
<evidence type="ECO:0000313" key="3">
    <source>
        <dbReference type="EnsemblPlants" id="PAC:32907457.CDS.1"/>
    </source>
</evidence>
<dbReference type="OMA" id="MAMTMGV"/>
<dbReference type="EMBL" id="ABEU02000017">
    <property type="protein sequence ID" value="PNR35674.1"/>
    <property type="molecule type" value="Genomic_DNA"/>
</dbReference>
<dbReference type="PaxDb" id="3218-PP1S148_48V6.1"/>
<protein>
    <recommendedName>
        <fullName evidence="5">Thylakoid soluble phosphoprotein TSP9</fullName>
    </recommendedName>
</protein>
<reference evidence="2 4" key="2">
    <citation type="journal article" date="2018" name="Plant J.">
        <title>The Physcomitrella patens chromosome-scale assembly reveals moss genome structure and evolution.</title>
        <authorList>
            <person name="Lang D."/>
            <person name="Ullrich K.K."/>
            <person name="Murat F."/>
            <person name="Fuchs J."/>
            <person name="Jenkins J."/>
            <person name="Haas F.B."/>
            <person name="Piednoel M."/>
            <person name="Gundlach H."/>
            <person name="Van Bel M."/>
            <person name="Meyberg R."/>
            <person name="Vives C."/>
            <person name="Morata J."/>
            <person name="Symeonidi A."/>
            <person name="Hiss M."/>
            <person name="Muchero W."/>
            <person name="Kamisugi Y."/>
            <person name="Saleh O."/>
            <person name="Blanc G."/>
            <person name="Decker E.L."/>
            <person name="van Gessel N."/>
            <person name="Grimwood J."/>
            <person name="Hayes R.D."/>
            <person name="Graham S.W."/>
            <person name="Gunter L.E."/>
            <person name="McDaniel S.F."/>
            <person name="Hoernstein S.N.W."/>
            <person name="Larsson A."/>
            <person name="Li F.W."/>
            <person name="Perroud P.F."/>
            <person name="Phillips J."/>
            <person name="Ranjan P."/>
            <person name="Rokshar D.S."/>
            <person name="Rothfels C.J."/>
            <person name="Schneider L."/>
            <person name="Shu S."/>
            <person name="Stevenson D.W."/>
            <person name="Thummler F."/>
            <person name="Tillich M."/>
            <person name="Villarreal Aguilar J.C."/>
            <person name="Widiez T."/>
            <person name="Wong G.K."/>
            <person name="Wymore A."/>
            <person name="Zhang Y."/>
            <person name="Zimmer A.D."/>
            <person name="Quatrano R.S."/>
            <person name="Mayer K.F.X."/>
            <person name="Goodstein D."/>
            <person name="Casacuberta J.M."/>
            <person name="Vandepoele K."/>
            <person name="Reski R."/>
            <person name="Cuming A.C."/>
            <person name="Tuskan G.A."/>
            <person name="Maumus F."/>
            <person name="Salse J."/>
            <person name="Schmutz J."/>
            <person name="Rensing S.A."/>
        </authorList>
    </citation>
    <scope>NUCLEOTIDE SEQUENCE [LARGE SCALE GENOMIC DNA]</scope>
    <source>
        <strain evidence="3 4">cv. Gransden 2004</strain>
    </source>
</reference>
<dbReference type="AlphaFoldDB" id="A0A2K1J2C1"/>
<accession>A0A2K1J2C1</accession>
<sequence length="93" mass="9663">MAMTMGVTSLAVTAAPSPMISLRASAVNKGEKQGFLDWFRDALDKDALRETDDVLNKVDSGKSNGRPAVGANKGAAAPAPAPKKSGFNLFGKK</sequence>
<dbReference type="SUPFAM" id="SSF144256">
    <property type="entry name" value="TSP9-like"/>
    <property type="match status" value="1"/>
</dbReference>
<evidence type="ECO:0008006" key="5">
    <source>
        <dbReference type="Google" id="ProtNLM"/>
    </source>
</evidence>
<proteinExistence type="predicted"/>
<dbReference type="InterPro" id="IPR037244">
    <property type="entry name" value="TSP9_sf"/>
</dbReference>
<reference evidence="2 4" key="1">
    <citation type="journal article" date="2008" name="Science">
        <title>The Physcomitrella genome reveals evolutionary insights into the conquest of land by plants.</title>
        <authorList>
            <person name="Rensing S."/>
            <person name="Lang D."/>
            <person name="Zimmer A."/>
            <person name="Terry A."/>
            <person name="Salamov A."/>
            <person name="Shapiro H."/>
            <person name="Nishiyama T."/>
            <person name="Perroud P.-F."/>
            <person name="Lindquist E."/>
            <person name="Kamisugi Y."/>
            <person name="Tanahashi T."/>
            <person name="Sakakibara K."/>
            <person name="Fujita T."/>
            <person name="Oishi K."/>
            <person name="Shin-I T."/>
            <person name="Kuroki Y."/>
            <person name="Toyoda A."/>
            <person name="Suzuki Y."/>
            <person name="Hashimoto A."/>
            <person name="Yamaguchi K."/>
            <person name="Sugano A."/>
            <person name="Kohara Y."/>
            <person name="Fujiyama A."/>
            <person name="Anterola A."/>
            <person name="Aoki S."/>
            <person name="Ashton N."/>
            <person name="Barbazuk W.B."/>
            <person name="Barker E."/>
            <person name="Bennetzen J."/>
            <person name="Bezanilla M."/>
            <person name="Blankenship R."/>
            <person name="Cho S.H."/>
            <person name="Dutcher S."/>
            <person name="Estelle M."/>
            <person name="Fawcett J.A."/>
            <person name="Gundlach H."/>
            <person name="Hanada K."/>
            <person name="Heyl A."/>
            <person name="Hicks K.A."/>
            <person name="Hugh J."/>
            <person name="Lohr M."/>
            <person name="Mayer K."/>
            <person name="Melkozernov A."/>
            <person name="Murata T."/>
            <person name="Nelson D."/>
            <person name="Pils B."/>
            <person name="Prigge M."/>
            <person name="Reiss B."/>
            <person name="Renner T."/>
            <person name="Rombauts S."/>
            <person name="Rushton P."/>
            <person name="Sanderfoot A."/>
            <person name="Schween G."/>
            <person name="Shiu S.-H."/>
            <person name="Stueber K."/>
            <person name="Theodoulou F.L."/>
            <person name="Tu H."/>
            <person name="Van de Peer Y."/>
            <person name="Verrier P.J."/>
            <person name="Waters E."/>
            <person name="Wood A."/>
            <person name="Yang L."/>
            <person name="Cove D."/>
            <person name="Cuming A."/>
            <person name="Hasebe M."/>
            <person name="Lucas S."/>
            <person name="Mishler D.B."/>
            <person name="Reski R."/>
            <person name="Grigoriev I."/>
            <person name="Quatrano R.S."/>
            <person name="Boore J.L."/>
        </authorList>
    </citation>
    <scope>NUCLEOTIDE SEQUENCE [LARGE SCALE GENOMIC DNA]</scope>
    <source>
        <strain evidence="3 4">cv. Gransden 2004</strain>
    </source>
</reference>
<name>A0A2K1J2C1_PHYPA</name>